<keyword evidence="4" id="KW-1185">Reference proteome</keyword>
<dbReference type="Gene3D" id="3.40.605.10">
    <property type="entry name" value="Aldehyde Dehydrogenase, Chain A, domain 1"/>
    <property type="match status" value="1"/>
</dbReference>
<comment type="caution">
    <text evidence="3">The sequence shown here is derived from an EMBL/GenBank/DDBJ whole genome shotgun (WGS) entry which is preliminary data.</text>
</comment>
<name>A0A2A6RMC0_9CHLR</name>
<evidence type="ECO:0000313" key="3">
    <source>
        <dbReference type="EMBL" id="PDW04051.1"/>
    </source>
</evidence>
<dbReference type="AlphaFoldDB" id="A0A2A6RMC0"/>
<evidence type="ECO:0000313" key="4">
    <source>
        <dbReference type="Proteomes" id="UP000220527"/>
    </source>
</evidence>
<dbReference type="InterPro" id="IPR015590">
    <property type="entry name" value="Aldehyde_DH_dom"/>
</dbReference>
<dbReference type="InterPro" id="IPR016163">
    <property type="entry name" value="Ald_DH_C"/>
</dbReference>
<dbReference type="PANTHER" id="PTHR11699">
    <property type="entry name" value="ALDEHYDE DEHYDROGENASE-RELATED"/>
    <property type="match status" value="1"/>
</dbReference>
<dbReference type="SUPFAM" id="SSF53720">
    <property type="entry name" value="ALDH-like"/>
    <property type="match status" value="1"/>
</dbReference>
<keyword evidence="1" id="KW-0560">Oxidoreductase</keyword>
<organism evidence="3 4">
    <name type="scientific">Candidatus Viridilinea mediisalina</name>
    <dbReference type="NCBI Taxonomy" id="2024553"/>
    <lineage>
        <taxon>Bacteria</taxon>
        <taxon>Bacillati</taxon>
        <taxon>Chloroflexota</taxon>
        <taxon>Chloroflexia</taxon>
        <taxon>Chloroflexales</taxon>
        <taxon>Chloroflexineae</taxon>
        <taxon>Oscillochloridaceae</taxon>
        <taxon>Candidatus Viridilinea</taxon>
    </lineage>
</organism>
<dbReference type="Gene3D" id="3.40.309.10">
    <property type="entry name" value="Aldehyde Dehydrogenase, Chain A, domain 2"/>
    <property type="match status" value="1"/>
</dbReference>
<protein>
    <submittedName>
        <fullName evidence="3">Aldehyde dehydrogenase</fullName>
    </submittedName>
</protein>
<dbReference type="InterPro" id="IPR016162">
    <property type="entry name" value="Ald_DH_N"/>
</dbReference>
<reference evidence="4" key="1">
    <citation type="submission" date="2017-08" db="EMBL/GenBank/DDBJ databases">
        <authorList>
            <person name="Grouzdev D.S."/>
            <person name="Gaisin V.A."/>
            <person name="Rysina M.S."/>
            <person name="Gorlenko V.M."/>
        </authorList>
    </citation>
    <scope>NUCLEOTIDE SEQUENCE [LARGE SCALE GENOMIC DNA]</scope>
    <source>
        <strain evidence="4">Kir15-3F</strain>
    </source>
</reference>
<dbReference type="EMBL" id="NQWI01000016">
    <property type="protein sequence ID" value="PDW04051.1"/>
    <property type="molecule type" value="Genomic_DNA"/>
</dbReference>
<dbReference type="GO" id="GO:0016620">
    <property type="term" value="F:oxidoreductase activity, acting on the aldehyde or oxo group of donors, NAD or NADP as acceptor"/>
    <property type="evidence" value="ECO:0007669"/>
    <property type="project" value="InterPro"/>
</dbReference>
<dbReference type="Proteomes" id="UP000220527">
    <property type="component" value="Unassembled WGS sequence"/>
</dbReference>
<evidence type="ECO:0000259" key="2">
    <source>
        <dbReference type="Pfam" id="PF00171"/>
    </source>
</evidence>
<sequence length="514" mass="56469">MPKMIASGLEWNQLLARLRAAAPEAFGADGHVLNLIGGDWSHPGHGKHYANPVDGNELGRMPMIDLDLAKRAVRFAAQEHTHWSQVDLDERKSRVAACLEELRSHRDLIAHLLMWEIGKPFALACDDIDRCISGVEWYLGAIEPMLAGRTPLGLISNIASWNYPYSVLMHSVLVQTLAGNAAIAKTPTDGGMFALTLGFALARRAGLPVSLVSGSGGLLSDALVRNPDVACLAFVGGKSNGRDIAASLYDREKRYMLEMEGVNCYGIWEYSDWPALAAQIKKGFAYGKQRCTAYIRFVVQRGLFPKFLDTYLPAVKSLQIGHPLLVDSPDDPLPTLDFGPLINSRKVEELRVMYSEAIGLGAISLFEGELDPNRFLPGQDNSAYLAPITLLNVPRNARFHHNEPFGPVDTIVVVDRIEEMISEMNISNGNLVSSIATDDPQIARMVAGELRSFKVGINQVRSRGDREEVFGGMGASWKGCFVGGKYLVQSVTQGEPNERLYGNFPDYTLLPETR</sequence>
<feature type="domain" description="Aldehyde dehydrogenase" evidence="2">
    <location>
        <begin position="49"/>
        <end position="493"/>
    </location>
</feature>
<proteinExistence type="predicted"/>
<dbReference type="Pfam" id="PF00171">
    <property type="entry name" value="Aldedh"/>
    <property type="match status" value="1"/>
</dbReference>
<gene>
    <name evidence="3" type="ORF">CJ255_05630</name>
</gene>
<dbReference type="RefSeq" id="WP_097643114.1">
    <property type="nucleotide sequence ID" value="NZ_NQWI01000016.1"/>
</dbReference>
<evidence type="ECO:0000256" key="1">
    <source>
        <dbReference type="ARBA" id="ARBA00023002"/>
    </source>
</evidence>
<accession>A0A2A6RMC0</accession>
<dbReference type="InterPro" id="IPR016161">
    <property type="entry name" value="Ald_DH/histidinol_DH"/>
</dbReference>
<dbReference type="OrthoDB" id="9762913at2"/>